<dbReference type="CDD" id="cd11713">
    <property type="entry name" value="GINS_A_psf3"/>
    <property type="match status" value="1"/>
</dbReference>
<dbReference type="InterPro" id="IPR055221">
    <property type="entry name" value="PSF3_N"/>
</dbReference>
<keyword evidence="9" id="KW-1185">Reference proteome</keyword>
<dbReference type="InterPro" id="IPR036224">
    <property type="entry name" value="GINS_bundle-like_dom_sf"/>
</dbReference>
<reference evidence="8 9" key="1">
    <citation type="submission" date="2018-07" db="EMBL/GenBank/DDBJ databases">
        <title>The complete nuclear genome of the prasinophyte Chloropicon primus (CCMP1205).</title>
        <authorList>
            <person name="Pombert J.-F."/>
            <person name="Otis C."/>
            <person name="Turmel M."/>
            <person name="Lemieux C."/>
        </authorList>
    </citation>
    <scope>NUCLEOTIDE SEQUENCE [LARGE SCALE GENOMIC DNA]</scope>
    <source>
        <strain evidence="8 9">CCMP1205</strain>
    </source>
</reference>
<gene>
    <name evidence="8" type="ORF">A3770_01p06470</name>
    <name evidence="7" type="ORF">CPRI1469_LOCUS4527</name>
</gene>
<evidence type="ECO:0000313" key="7">
    <source>
        <dbReference type="EMBL" id="CAD9715671.1"/>
    </source>
</evidence>
<dbReference type="GO" id="GO:1902975">
    <property type="term" value="P:mitotic DNA replication initiation"/>
    <property type="evidence" value="ECO:0007669"/>
    <property type="project" value="TreeGrafter"/>
</dbReference>
<keyword evidence="4" id="KW-0539">Nucleus</keyword>
<reference evidence="7" key="2">
    <citation type="submission" date="2021-01" db="EMBL/GenBank/DDBJ databases">
        <authorList>
            <person name="Corre E."/>
            <person name="Pelletier E."/>
            <person name="Niang G."/>
            <person name="Scheremetjew M."/>
            <person name="Finn R."/>
            <person name="Kale V."/>
            <person name="Holt S."/>
            <person name="Cochrane G."/>
            <person name="Meng A."/>
            <person name="Brown T."/>
            <person name="Cohen L."/>
        </authorList>
    </citation>
    <scope>NUCLEOTIDE SEQUENCE</scope>
    <source>
        <strain evidence="7">CCMP1205</strain>
    </source>
</reference>
<dbReference type="CDD" id="cd21693">
    <property type="entry name" value="GINS_B_Psf3"/>
    <property type="match status" value="1"/>
</dbReference>
<evidence type="ECO:0000313" key="8">
    <source>
        <dbReference type="EMBL" id="QDZ18129.1"/>
    </source>
</evidence>
<dbReference type="InterPro" id="IPR038437">
    <property type="entry name" value="GINS_Psf3_sf"/>
</dbReference>
<dbReference type="AlphaFoldDB" id="A0A5B8MCL7"/>
<evidence type="ECO:0000313" key="9">
    <source>
        <dbReference type="Proteomes" id="UP000316726"/>
    </source>
</evidence>
<dbReference type="GO" id="GO:0000811">
    <property type="term" value="C:GINS complex"/>
    <property type="evidence" value="ECO:0007669"/>
    <property type="project" value="TreeGrafter"/>
</dbReference>
<evidence type="ECO:0000259" key="6">
    <source>
        <dbReference type="Pfam" id="PF22466"/>
    </source>
</evidence>
<sequence>MAKYYDVDDILAEEETLPTVFNTSVYGLGRALDPSCDSKDLPVGSNVNLPFWLADFLSRRKMLKPHLPKFLKKKLRDELQGEAECVDLRDRCKFFYELGRKLCTLQNLDGSEDLSAFLLNTFTSRFTGMLTTSHICSNEKRQNYTKVLSNEELELFVRAQASSKAFEKWIYSKGLKISSRIKRNKRKREWEGQEFRFRTRPVVSA</sequence>
<evidence type="ECO:0000256" key="4">
    <source>
        <dbReference type="ARBA" id="ARBA00023242"/>
    </source>
</evidence>
<dbReference type="SUPFAM" id="SSF158573">
    <property type="entry name" value="GINS helical bundle-like"/>
    <property type="match status" value="1"/>
</dbReference>
<evidence type="ECO:0000256" key="3">
    <source>
        <dbReference type="ARBA" id="ARBA00022705"/>
    </source>
</evidence>
<dbReference type="Gene3D" id="1.20.58.2050">
    <property type="match status" value="1"/>
</dbReference>
<dbReference type="SUPFAM" id="SSF160059">
    <property type="entry name" value="PriA/YqbF domain"/>
    <property type="match status" value="1"/>
</dbReference>
<protein>
    <submittedName>
        <fullName evidence="8">Subunit Psf3 of DNA replication GINS complex</fullName>
    </submittedName>
</protein>
<dbReference type="OrthoDB" id="10251744at2759"/>
<organism evidence="8 9">
    <name type="scientific">Chloropicon primus</name>
    <dbReference type="NCBI Taxonomy" id="1764295"/>
    <lineage>
        <taxon>Eukaryota</taxon>
        <taxon>Viridiplantae</taxon>
        <taxon>Chlorophyta</taxon>
        <taxon>Chloropicophyceae</taxon>
        <taxon>Chloropicales</taxon>
        <taxon>Chloropicaceae</taxon>
        <taxon>Chloropicon</taxon>
    </lineage>
</organism>
<comment type="similarity">
    <text evidence="2">Belongs to the GINS3/PSF3 family.</text>
</comment>
<dbReference type="Proteomes" id="UP000316726">
    <property type="component" value="Chromosome 1"/>
</dbReference>
<dbReference type="InterPro" id="IPR021151">
    <property type="entry name" value="GINS_A"/>
</dbReference>
<evidence type="ECO:0000259" key="5">
    <source>
        <dbReference type="Pfam" id="PF05916"/>
    </source>
</evidence>
<accession>A0A5B8MCL7</accession>
<comment type="subcellular location">
    <subcellularLocation>
        <location evidence="1">Nucleus</location>
    </subcellularLocation>
</comment>
<dbReference type="EMBL" id="HBHL01007051">
    <property type="protein sequence ID" value="CAD9715671.1"/>
    <property type="molecule type" value="Transcribed_RNA"/>
</dbReference>
<dbReference type="InterPro" id="IPR010492">
    <property type="entry name" value="GINS_Psf3"/>
</dbReference>
<keyword evidence="3" id="KW-0235">DNA replication</keyword>
<proteinExistence type="inferred from homology"/>
<dbReference type="Pfam" id="PF05916">
    <property type="entry name" value="Sld5"/>
    <property type="match status" value="1"/>
</dbReference>
<dbReference type="STRING" id="1764295.A0A5B8MCL7"/>
<dbReference type="EMBL" id="CP031034">
    <property type="protein sequence ID" value="QDZ18129.1"/>
    <property type="molecule type" value="Genomic_DNA"/>
</dbReference>
<dbReference type="Pfam" id="PF22466">
    <property type="entry name" value="PSF3_N"/>
    <property type="match status" value="1"/>
</dbReference>
<feature type="domain" description="GINS subunit" evidence="5">
    <location>
        <begin position="71"/>
        <end position="170"/>
    </location>
</feature>
<evidence type="ECO:0000256" key="2">
    <source>
        <dbReference type="ARBA" id="ARBA00006343"/>
    </source>
</evidence>
<dbReference type="PANTHER" id="PTHR22768">
    <property type="entry name" value="DNA REPLICATION COMPLEX GINS PROTEIN PSF3"/>
    <property type="match status" value="1"/>
</dbReference>
<evidence type="ECO:0000256" key="1">
    <source>
        <dbReference type="ARBA" id="ARBA00004123"/>
    </source>
</evidence>
<dbReference type="PANTHER" id="PTHR22768:SF0">
    <property type="entry name" value="DNA REPLICATION COMPLEX GINS PROTEIN PSF3"/>
    <property type="match status" value="1"/>
</dbReference>
<name>A0A5B8MCL7_9CHLO</name>
<feature type="domain" description="DNA replication complex GINS protein PSF3 N-terminal" evidence="6">
    <location>
        <begin position="5"/>
        <end position="57"/>
    </location>
</feature>